<dbReference type="OrthoDB" id="9814256at2"/>
<proteinExistence type="inferred from homology"/>
<dbReference type="EMBL" id="FOJI01000006">
    <property type="protein sequence ID" value="SEW19765.1"/>
    <property type="molecule type" value="Genomic_DNA"/>
</dbReference>
<dbReference type="GO" id="GO:0006817">
    <property type="term" value="P:phosphate ion transport"/>
    <property type="evidence" value="ECO:0007669"/>
    <property type="project" value="UniProtKB-KW"/>
</dbReference>
<organism evidence="9 10">
    <name type="scientific">[Clostridium] fimetarium</name>
    <dbReference type="NCBI Taxonomy" id="99656"/>
    <lineage>
        <taxon>Bacteria</taxon>
        <taxon>Bacillati</taxon>
        <taxon>Bacillota</taxon>
        <taxon>Clostridia</taxon>
        <taxon>Lachnospirales</taxon>
        <taxon>Lachnospiraceae</taxon>
    </lineage>
</organism>
<comment type="similarity">
    <text evidence="2 7">Belongs to the PhoU family.</text>
</comment>
<keyword evidence="5 7" id="KW-0963">Cytoplasm</keyword>
<dbReference type="GO" id="GO:0030643">
    <property type="term" value="P:intracellular phosphate ion homeostasis"/>
    <property type="evidence" value="ECO:0007669"/>
    <property type="project" value="InterPro"/>
</dbReference>
<dbReference type="Gene3D" id="1.20.58.220">
    <property type="entry name" value="Phosphate transport system protein phou homolog 2, domain 2"/>
    <property type="match status" value="1"/>
</dbReference>
<keyword evidence="4 7" id="KW-0813">Transport</keyword>
<evidence type="ECO:0000256" key="2">
    <source>
        <dbReference type="ARBA" id="ARBA00008107"/>
    </source>
</evidence>
<evidence type="ECO:0000256" key="1">
    <source>
        <dbReference type="ARBA" id="ARBA00004496"/>
    </source>
</evidence>
<evidence type="ECO:0000256" key="4">
    <source>
        <dbReference type="ARBA" id="ARBA00022448"/>
    </source>
</evidence>
<dbReference type="NCBIfam" id="TIGR02135">
    <property type="entry name" value="phoU_full"/>
    <property type="match status" value="1"/>
</dbReference>
<dbReference type="STRING" id="99656.SAMN05421659_106148"/>
<reference evidence="9 10" key="1">
    <citation type="submission" date="2016-10" db="EMBL/GenBank/DDBJ databases">
        <authorList>
            <person name="de Groot N.N."/>
        </authorList>
    </citation>
    <scope>NUCLEOTIDE SEQUENCE [LARGE SCALE GENOMIC DNA]</scope>
    <source>
        <strain evidence="9 10">DSM 9179</strain>
    </source>
</reference>
<dbReference type="SUPFAM" id="SSF109755">
    <property type="entry name" value="PhoU-like"/>
    <property type="match status" value="1"/>
</dbReference>
<dbReference type="PANTHER" id="PTHR42930">
    <property type="entry name" value="PHOSPHATE-SPECIFIC TRANSPORT SYSTEM ACCESSORY PROTEIN PHOU"/>
    <property type="match status" value="1"/>
</dbReference>
<comment type="function">
    <text evidence="7">Plays a role in the regulation of phosphate uptake.</text>
</comment>
<comment type="subcellular location">
    <subcellularLocation>
        <location evidence="1 7">Cytoplasm</location>
    </subcellularLocation>
</comment>
<dbReference type="FunFam" id="1.20.58.220:FF:000004">
    <property type="entry name" value="Phosphate-specific transport system accessory protein PhoU"/>
    <property type="match status" value="1"/>
</dbReference>
<protein>
    <recommendedName>
        <fullName evidence="7">Phosphate-specific transport system accessory protein PhoU</fullName>
    </recommendedName>
</protein>
<evidence type="ECO:0000256" key="5">
    <source>
        <dbReference type="ARBA" id="ARBA00022490"/>
    </source>
</evidence>
<evidence type="ECO:0000256" key="7">
    <source>
        <dbReference type="PIRNR" id="PIRNR003107"/>
    </source>
</evidence>
<evidence type="ECO:0000259" key="8">
    <source>
        <dbReference type="Pfam" id="PF01895"/>
    </source>
</evidence>
<feature type="domain" description="PhoU" evidence="8">
    <location>
        <begin position="16"/>
        <end position="103"/>
    </location>
</feature>
<dbReference type="PIRSF" id="PIRSF003107">
    <property type="entry name" value="PhoU"/>
    <property type="match status" value="1"/>
</dbReference>
<comment type="subunit">
    <text evidence="3 7">Homodimer.</text>
</comment>
<dbReference type="InterPro" id="IPR026022">
    <property type="entry name" value="PhoU_dom"/>
</dbReference>
<dbReference type="InterPro" id="IPR028366">
    <property type="entry name" value="PhoU"/>
</dbReference>
<evidence type="ECO:0000256" key="6">
    <source>
        <dbReference type="ARBA" id="ARBA00022592"/>
    </source>
</evidence>
<dbReference type="AlphaFoldDB" id="A0A1I0PYV6"/>
<evidence type="ECO:0000313" key="9">
    <source>
        <dbReference type="EMBL" id="SEW19765.1"/>
    </source>
</evidence>
<gene>
    <name evidence="9" type="ORF">SAMN05421659_106148</name>
</gene>
<keyword evidence="6 7" id="KW-0592">Phosphate transport</keyword>
<evidence type="ECO:0000313" key="10">
    <source>
        <dbReference type="Proteomes" id="UP000199701"/>
    </source>
</evidence>
<feature type="domain" description="PhoU" evidence="8">
    <location>
        <begin position="120"/>
        <end position="204"/>
    </location>
</feature>
<dbReference type="PANTHER" id="PTHR42930:SF3">
    <property type="entry name" value="PHOSPHATE-SPECIFIC TRANSPORT SYSTEM ACCESSORY PROTEIN PHOU"/>
    <property type="match status" value="1"/>
</dbReference>
<dbReference type="RefSeq" id="WP_092453317.1">
    <property type="nucleotide sequence ID" value="NZ_FOJI01000006.1"/>
</dbReference>
<name>A0A1I0PYV6_9FIRM</name>
<evidence type="ECO:0000256" key="3">
    <source>
        <dbReference type="ARBA" id="ARBA00011738"/>
    </source>
</evidence>
<dbReference type="InterPro" id="IPR038078">
    <property type="entry name" value="PhoU-like_sf"/>
</dbReference>
<sequence length="220" mass="25150">MRDIFNEQLEQLNSDLVEMGTLIGQVIRMTVEALVDKDIEKAKKVIRFEDQIDRQEKTIENLCLKLLLQQQPVASDFTQISAALKMITDMERIGDQSADISQILIGMAGQPYIKKLDHIQAMANETTRMVFKSIDAYVKKDLELAKEVILQDDIVDNLFLIIKHELIDLINENTENGEQATDLLMIGKYFERIGDHATNIAEWVIFSITGKHDDIDKITE</sequence>
<keyword evidence="10" id="KW-1185">Reference proteome</keyword>
<dbReference type="GO" id="GO:0045936">
    <property type="term" value="P:negative regulation of phosphate metabolic process"/>
    <property type="evidence" value="ECO:0007669"/>
    <property type="project" value="InterPro"/>
</dbReference>
<dbReference type="Proteomes" id="UP000199701">
    <property type="component" value="Unassembled WGS sequence"/>
</dbReference>
<accession>A0A1I0PYV6</accession>
<dbReference type="Pfam" id="PF01895">
    <property type="entry name" value="PhoU"/>
    <property type="match status" value="2"/>
</dbReference>
<dbReference type="GO" id="GO:0005737">
    <property type="term" value="C:cytoplasm"/>
    <property type="evidence" value="ECO:0007669"/>
    <property type="project" value="UniProtKB-SubCell"/>
</dbReference>